<dbReference type="RefSeq" id="WP_381828963.1">
    <property type="nucleotide sequence ID" value="NZ_JBHTCF010000003.1"/>
</dbReference>
<keyword evidence="2" id="KW-1185">Reference proteome</keyword>
<dbReference type="EMBL" id="JBHTCF010000003">
    <property type="protein sequence ID" value="MFC7304492.1"/>
    <property type="molecule type" value="Genomic_DNA"/>
</dbReference>
<comment type="caution">
    <text evidence="1">The sequence shown here is derived from an EMBL/GenBank/DDBJ whole genome shotgun (WGS) entry which is preliminary data.</text>
</comment>
<gene>
    <name evidence="1" type="ORF">ACFQVC_09740</name>
</gene>
<dbReference type="InterPro" id="IPR027417">
    <property type="entry name" value="P-loop_NTPase"/>
</dbReference>
<sequence length="196" mass="20907">MMEAVEKGGLRIVVAGPPGAGKTRLAVRLAARTGLPLYDLDDLYWGPGWSSPGPGEWQIRQQSVTGTDRWIIAGNFQATLDVRLRRATHLVVLDPGPAVCLARLVRRTLGIYLGHVDALPQHLRADGRFSAGRGFRGIARTASRYRRVELPATRRLAAGHGVRVLYAGGRTADAAGIAARLQGESAAHFQGGAADG</sequence>
<reference evidence="2" key="1">
    <citation type="journal article" date="2019" name="Int. J. Syst. Evol. Microbiol.">
        <title>The Global Catalogue of Microorganisms (GCM) 10K type strain sequencing project: providing services to taxonomists for standard genome sequencing and annotation.</title>
        <authorList>
            <consortium name="The Broad Institute Genomics Platform"/>
            <consortium name="The Broad Institute Genome Sequencing Center for Infectious Disease"/>
            <person name="Wu L."/>
            <person name="Ma J."/>
        </authorList>
    </citation>
    <scope>NUCLEOTIDE SEQUENCE [LARGE SCALE GENOMIC DNA]</scope>
    <source>
        <strain evidence="2">SYNS20</strain>
    </source>
</reference>
<dbReference type="Proteomes" id="UP001596523">
    <property type="component" value="Unassembled WGS sequence"/>
</dbReference>
<dbReference type="Gene3D" id="3.40.50.300">
    <property type="entry name" value="P-loop containing nucleotide triphosphate hydrolases"/>
    <property type="match status" value="1"/>
</dbReference>
<name>A0ABW2JGS1_9ACTN</name>
<proteinExistence type="predicted"/>
<evidence type="ECO:0008006" key="3">
    <source>
        <dbReference type="Google" id="ProtNLM"/>
    </source>
</evidence>
<dbReference type="SUPFAM" id="SSF52540">
    <property type="entry name" value="P-loop containing nucleoside triphosphate hydrolases"/>
    <property type="match status" value="1"/>
</dbReference>
<dbReference type="PANTHER" id="PTHR37816">
    <property type="entry name" value="YALI0E33011P"/>
    <property type="match status" value="1"/>
</dbReference>
<organism evidence="1 2">
    <name type="scientific">Streptomyces monticola</name>
    <dbReference type="NCBI Taxonomy" id="2666263"/>
    <lineage>
        <taxon>Bacteria</taxon>
        <taxon>Bacillati</taxon>
        <taxon>Actinomycetota</taxon>
        <taxon>Actinomycetes</taxon>
        <taxon>Kitasatosporales</taxon>
        <taxon>Streptomycetaceae</taxon>
        <taxon>Streptomyces</taxon>
    </lineage>
</organism>
<protein>
    <recommendedName>
        <fullName evidence="3">Adenylate kinase</fullName>
    </recommendedName>
</protein>
<dbReference type="PANTHER" id="PTHR37816:SF1">
    <property type="entry name" value="TOXIN"/>
    <property type="match status" value="1"/>
</dbReference>
<accession>A0ABW2JGS1</accession>
<evidence type="ECO:0000313" key="2">
    <source>
        <dbReference type="Proteomes" id="UP001596523"/>
    </source>
</evidence>
<evidence type="ECO:0000313" key="1">
    <source>
        <dbReference type="EMBL" id="MFC7304492.1"/>
    </source>
</evidence>
<dbReference type="InterPro" id="IPR052922">
    <property type="entry name" value="Cytidylate_Kinase-2"/>
</dbReference>